<comment type="caution">
    <text evidence="11">The sequence shown here is derived from an EMBL/GenBank/DDBJ whole genome shotgun (WGS) entry which is preliminary data.</text>
</comment>
<evidence type="ECO:0000256" key="5">
    <source>
        <dbReference type="ARBA" id="ARBA00022729"/>
    </source>
</evidence>
<keyword evidence="5 9" id="KW-0732">Signal</keyword>
<evidence type="ECO:0000259" key="10">
    <source>
        <dbReference type="Pfam" id="PF08263"/>
    </source>
</evidence>
<evidence type="ECO:0000256" key="8">
    <source>
        <dbReference type="ARBA" id="ARBA00023136"/>
    </source>
</evidence>
<gene>
    <name evidence="11" type="ORF">L1049_013054</name>
</gene>
<dbReference type="PANTHER" id="PTHR48059:SF30">
    <property type="entry name" value="OS06G0587000 PROTEIN"/>
    <property type="match status" value="1"/>
</dbReference>
<accession>A0AAP0RKK9</accession>
<dbReference type="InterPro" id="IPR051848">
    <property type="entry name" value="PGIP"/>
</dbReference>
<keyword evidence="4" id="KW-0812">Transmembrane</keyword>
<evidence type="ECO:0000256" key="1">
    <source>
        <dbReference type="ARBA" id="ARBA00004167"/>
    </source>
</evidence>
<evidence type="ECO:0000256" key="4">
    <source>
        <dbReference type="ARBA" id="ARBA00022692"/>
    </source>
</evidence>
<organism evidence="11 12">
    <name type="scientific">Liquidambar formosana</name>
    <name type="common">Formosan gum</name>
    <dbReference type="NCBI Taxonomy" id="63359"/>
    <lineage>
        <taxon>Eukaryota</taxon>
        <taxon>Viridiplantae</taxon>
        <taxon>Streptophyta</taxon>
        <taxon>Embryophyta</taxon>
        <taxon>Tracheophyta</taxon>
        <taxon>Spermatophyta</taxon>
        <taxon>Magnoliopsida</taxon>
        <taxon>eudicotyledons</taxon>
        <taxon>Gunneridae</taxon>
        <taxon>Pentapetalae</taxon>
        <taxon>Saxifragales</taxon>
        <taxon>Altingiaceae</taxon>
        <taxon>Liquidambar</taxon>
    </lineage>
</organism>
<proteinExistence type="predicted"/>
<dbReference type="PANTHER" id="PTHR48059">
    <property type="entry name" value="POLYGALACTURONASE INHIBITOR 1"/>
    <property type="match status" value="1"/>
</dbReference>
<evidence type="ECO:0000313" key="11">
    <source>
        <dbReference type="EMBL" id="KAK9279375.1"/>
    </source>
</evidence>
<name>A0AAP0RKK9_LIQFO</name>
<dbReference type="InterPro" id="IPR013210">
    <property type="entry name" value="LRR_N_plant-typ"/>
</dbReference>
<dbReference type="AlphaFoldDB" id="A0AAP0RKK9"/>
<sequence length="152" mass="16812">MSPSRDWMFQALLAVWLCSSSLLIGAQNDTATQDNITNPAEVTALGAIKQRLIDPFNNLSNWNRGDPCTSKWTGVLCFNTTKDDGYLHVQELQLLRMNLSGSLSPELGRLTYLEILDFMWNSMSGSIPKEIGNITSLKLLLLNGNQLTGPLP</sequence>
<evidence type="ECO:0000256" key="3">
    <source>
        <dbReference type="ARBA" id="ARBA00022614"/>
    </source>
</evidence>
<dbReference type="Gene3D" id="3.80.10.10">
    <property type="entry name" value="Ribonuclease Inhibitor"/>
    <property type="match status" value="1"/>
</dbReference>
<comment type="subcellular location">
    <subcellularLocation>
        <location evidence="2">Cell envelope</location>
    </subcellularLocation>
    <subcellularLocation>
        <location evidence="1">Membrane</location>
        <topology evidence="1">Single-pass membrane protein</topology>
    </subcellularLocation>
</comment>
<keyword evidence="6" id="KW-0677">Repeat</keyword>
<evidence type="ECO:0000256" key="9">
    <source>
        <dbReference type="SAM" id="SignalP"/>
    </source>
</evidence>
<dbReference type="EMBL" id="JBBPBK010000008">
    <property type="protein sequence ID" value="KAK9279375.1"/>
    <property type="molecule type" value="Genomic_DNA"/>
</dbReference>
<dbReference type="Proteomes" id="UP001415857">
    <property type="component" value="Unassembled WGS sequence"/>
</dbReference>
<keyword evidence="12" id="KW-1185">Reference proteome</keyword>
<evidence type="ECO:0000256" key="2">
    <source>
        <dbReference type="ARBA" id="ARBA00004196"/>
    </source>
</evidence>
<feature type="signal peptide" evidence="9">
    <location>
        <begin position="1"/>
        <end position="26"/>
    </location>
</feature>
<keyword evidence="3" id="KW-0433">Leucine-rich repeat</keyword>
<evidence type="ECO:0000256" key="7">
    <source>
        <dbReference type="ARBA" id="ARBA00022989"/>
    </source>
</evidence>
<dbReference type="Pfam" id="PF08263">
    <property type="entry name" value="LRRNT_2"/>
    <property type="match status" value="1"/>
</dbReference>
<reference evidence="11 12" key="1">
    <citation type="journal article" date="2024" name="Plant J.">
        <title>Genome sequences and population genomics reveal climatic adaptation and genomic divergence between two closely related sweetgum species.</title>
        <authorList>
            <person name="Xu W.Q."/>
            <person name="Ren C.Q."/>
            <person name="Zhang X.Y."/>
            <person name="Comes H.P."/>
            <person name="Liu X.H."/>
            <person name="Li Y.G."/>
            <person name="Kettle C.J."/>
            <person name="Jalonen R."/>
            <person name="Gaisberger H."/>
            <person name="Ma Y.Z."/>
            <person name="Qiu Y.X."/>
        </authorList>
    </citation>
    <scope>NUCLEOTIDE SEQUENCE [LARGE SCALE GENOMIC DNA]</scope>
    <source>
        <strain evidence="11">Hangzhou</strain>
    </source>
</reference>
<dbReference type="InterPro" id="IPR032675">
    <property type="entry name" value="LRR_dom_sf"/>
</dbReference>
<keyword evidence="8" id="KW-0472">Membrane</keyword>
<keyword evidence="7" id="KW-1133">Transmembrane helix</keyword>
<evidence type="ECO:0000313" key="12">
    <source>
        <dbReference type="Proteomes" id="UP001415857"/>
    </source>
</evidence>
<dbReference type="GO" id="GO:0016020">
    <property type="term" value="C:membrane"/>
    <property type="evidence" value="ECO:0007669"/>
    <property type="project" value="UniProtKB-SubCell"/>
</dbReference>
<feature type="domain" description="Leucine-rich repeat-containing N-terminal plant-type" evidence="10">
    <location>
        <begin position="39"/>
        <end position="77"/>
    </location>
</feature>
<protein>
    <recommendedName>
        <fullName evidence="10">Leucine-rich repeat-containing N-terminal plant-type domain-containing protein</fullName>
    </recommendedName>
</protein>
<dbReference type="FunFam" id="3.80.10.10:FF:000129">
    <property type="entry name" value="Leucine-rich repeat receptor-like kinase"/>
    <property type="match status" value="1"/>
</dbReference>
<dbReference type="SUPFAM" id="SSF52058">
    <property type="entry name" value="L domain-like"/>
    <property type="match status" value="1"/>
</dbReference>
<feature type="chain" id="PRO_5042947893" description="Leucine-rich repeat-containing N-terminal plant-type domain-containing protein" evidence="9">
    <location>
        <begin position="27"/>
        <end position="152"/>
    </location>
</feature>
<evidence type="ECO:0000256" key="6">
    <source>
        <dbReference type="ARBA" id="ARBA00022737"/>
    </source>
</evidence>